<evidence type="ECO:0000313" key="3">
    <source>
        <dbReference type="Proteomes" id="UP000502179"/>
    </source>
</evidence>
<dbReference type="PANTHER" id="PTHR37423:SF2">
    <property type="entry name" value="MEMBRANE-BOUND LYTIC MUREIN TRANSGLYCOSYLASE C"/>
    <property type="match status" value="1"/>
</dbReference>
<dbReference type="RefSeq" id="WP_166031840.1">
    <property type="nucleotide sequence ID" value="NZ_CP048877.1"/>
</dbReference>
<dbReference type="Proteomes" id="UP000502179">
    <property type="component" value="Chromosome"/>
</dbReference>
<comment type="similarity">
    <text evidence="1">Belongs to the transglycosylase Slt family.</text>
</comment>
<evidence type="ECO:0000313" key="2">
    <source>
        <dbReference type="EMBL" id="QIJ71622.1"/>
    </source>
</evidence>
<evidence type="ECO:0000256" key="1">
    <source>
        <dbReference type="ARBA" id="ARBA00007734"/>
    </source>
</evidence>
<dbReference type="AlphaFoldDB" id="A0A6G7PVD5"/>
<keyword evidence="3" id="KW-1185">Reference proteome</keyword>
<proteinExistence type="inferred from homology"/>
<accession>A0A6G7PVD5</accession>
<dbReference type="Pfam" id="PF01464">
    <property type="entry name" value="SLT"/>
    <property type="match status" value="1"/>
</dbReference>
<dbReference type="EMBL" id="CP048877">
    <property type="protein sequence ID" value="QIJ71622.1"/>
    <property type="molecule type" value="Genomic_DNA"/>
</dbReference>
<dbReference type="SUPFAM" id="SSF53955">
    <property type="entry name" value="Lysozyme-like"/>
    <property type="match status" value="1"/>
</dbReference>
<dbReference type="PANTHER" id="PTHR37423">
    <property type="entry name" value="SOLUBLE LYTIC MUREIN TRANSGLYCOSYLASE-RELATED"/>
    <property type="match status" value="1"/>
</dbReference>
<dbReference type="InterPro" id="IPR008258">
    <property type="entry name" value="Transglycosylase_SLT_dom_1"/>
</dbReference>
<gene>
    <name evidence="2" type="ORF">G4V39_04745</name>
</gene>
<dbReference type="KEGG" id="tav:G4V39_04745"/>
<sequence length="185" mass="21351">MTIRLLLTLVVLIFWGYPPAASAGDIYYLIDEEGRIVFTNAPADPRFRPYSQEGPGPGLEKHIIRLARRYNVDPGLIWAVIQVESNWSRWAVSPKGAMGLMQIMPTTAQNLSLKNPFDPYENIEAGVRYLRKLYDEFGRWDLALAAYNAGPERVRRQRGVPPIRETRLYVKKVLRLWQQNSYLFP</sequence>
<dbReference type="CDD" id="cd00254">
    <property type="entry name" value="LT-like"/>
    <property type="match status" value="1"/>
</dbReference>
<organism evidence="2 3">
    <name type="scientific">Thermosulfuriphilus ammonigenes</name>
    <dbReference type="NCBI Taxonomy" id="1936021"/>
    <lineage>
        <taxon>Bacteria</taxon>
        <taxon>Pseudomonadati</taxon>
        <taxon>Thermodesulfobacteriota</taxon>
        <taxon>Thermodesulfobacteria</taxon>
        <taxon>Thermodesulfobacteriales</taxon>
        <taxon>Thermodesulfobacteriaceae</taxon>
        <taxon>Thermosulfuriphilus</taxon>
    </lineage>
</organism>
<dbReference type="InterPro" id="IPR023346">
    <property type="entry name" value="Lysozyme-like_dom_sf"/>
</dbReference>
<reference evidence="2 3" key="1">
    <citation type="submission" date="2020-02" db="EMBL/GenBank/DDBJ databases">
        <title>Genome analysis of Thermosulfuriphilus ammonigenes ST65T, an anaerobic thermophilic chemolithoautotrophic bacterium isolated from a deep-sea hydrothermal vent.</title>
        <authorList>
            <person name="Slobodkina G."/>
            <person name="Allioux M."/>
            <person name="Merkel A."/>
            <person name="Alain K."/>
            <person name="Jebbar M."/>
            <person name="Slobodkin A."/>
        </authorList>
    </citation>
    <scope>NUCLEOTIDE SEQUENCE [LARGE SCALE GENOMIC DNA]</scope>
    <source>
        <strain evidence="2 3">ST65</strain>
    </source>
</reference>
<protein>
    <submittedName>
        <fullName evidence="2">Lytic transglycosylase domain-containing protein</fullName>
    </submittedName>
</protein>
<dbReference type="Gene3D" id="1.10.530.10">
    <property type="match status" value="1"/>
</dbReference>
<name>A0A6G7PVD5_9BACT</name>